<dbReference type="InterPro" id="IPR004111">
    <property type="entry name" value="Repressor_TetR_C"/>
</dbReference>
<dbReference type="InterPro" id="IPR036271">
    <property type="entry name" value="Tet_transcr_reg_TetR-rel_C_sf"/>
</dbReference>
<feature type="domain" description="Tetracycline repressor TetR C-terminal" evidence="3">
    <location>
        <begin position="1"/>
        <end position="127"/>
    </location>
</feature>
<accession>A0ABR8KUW2</accession>
<keyword evidence="5" id="KW-1185">Reference proteome</keyword>
<evidence type="ECO:0000313" key="5">
    <source>
        <dbReference type="Proteomes" id="UP000653231"/>
    </source>
</evidence>
<proteinExistence type="predicted"/>
<dbReference type="Proteomes" id="UP000653231">
    <property type="component" value="Unassembled WGS sequence"/>
</dbReference>
<sequence length="131" mass="13836">MLRRPWFPVAAAARPGLGPGSLRWLEAWLRAVDGLGLDADAMLAAVSTIQIYVHGSVAYEVAQRAAGYDAKTWLSAQGAYGDSIIASGAHPTLIRIMVEAEGPHRADQNERLFASGLRQVLDGLAAALPSG</sequence>
<reference evidence="4 5" key="1">
    <citation type="submission" date="2020-09" db="EMBL/GenBank/DDBJ databases">
        <title>Actinomycete isolated from the Camponotus japonicus Mayr.</title>
        <authorList>
            <person name="Gong X."/>
        </authorList>
    </citation>
    <scope>NUCLEOTIDE SEQUENCE [LARGE SCALE GENOMIC DNA]</scope>
    <source>
        <strain evidence="4 5">2C-HV3</strain>
    </source>
</reference>
<evidence type="ECO:0000256" key="1">
    <source>
        <dbReference type="ARBA" id="ARBA00023015"/>
    </source>
</evidence>
<comment type="caution">
    <text evidence="4">The sequence shown here is derived from an EMBL/GenBank/DDBJ whole genome shotgun (WGS) entry which is preliminary data.</text>
</comment>
<evidence type="ECO:0000256" key="2">
    <source>
        <dbReference type="ARBA" id="ARBA00023163"/>
    </source>
</evidence>
<evidence type="ECO:0000313" key="4">
    <source>
        <dbReference type="EMBL" id="MBD3141761.1"/>
    </source>
</evidence>
<keyword evidence="2" id="KW-0804">Transcription</keyword>
<dbReference type="RefSeq" id="WP_191049645.1">
    <property type="nucleotide sequence ID" value="NZ_JACXRZ010000002.1"/>
</dbReference>
<name>A0ABR8KUW2_9ACTN</name>
<keyword evidence="1" id="KW-0805">Transcription regulation</keyword>
<gene>
    <name evidence="4" type="ORF">IEQ31_00930</name>
</gene>
<organism evidence="4 5">
    <name type="scientific">Microbispora bryophytorum subsp. camponoti</name>
    <dbReference type="NCBI Taxonomy" id="1677852"/>
    <lineage>
        <taxon>Bacteria</taxon>
        <taxon>Bacillati</taxon>
        <taxon>Actinomycetota</taxon>
        <taxon>Actinomycetes</taxon>
        <taxon>Streptosporangiales</taxon>
        <taxon>Streptosporangiaceae</taxon>
        <taxon>Microbispora</taxon>
    </lineage>
</organism>
<protein>
    <submittedName>
        <fullName evidence="4">TetR/AcrR family transcriptional regulator C-terminal domain-containing protein</fullName>
    </submittedName>
</protein>
<dbReference type="EMBL" id="JACXRZ010000002">
    <property type="protein sequence ID" value="MBD3141761.1"/>
    <property type="molecule type" value="Genomic_DNA"/>
</dbReference>
<dbReference type="Gene3D" id="1.10.357.10">
    <property type="entry name" value="Tetracycline Repressor, domain 2"/>
    <property type="match status" value="1"/>
</dbReference>
<dbReference type="Pfam" id="PF02909">
    <property type="entry name" value="TetR_C_1"/>
    <property type="match status" value="1"/>
</dbReference>
<dbReference type="SUPFAM" id="SSF48498">
    <property type="entry name" value="Tetracyclin repressor-like, C-terminal domain"/>
    <property type="match status" value="1"/>
</dbReference>
<evidence type="ECO:0000259" key="3">
    <source>
        <dbReference type="Pfam" id="PF02909"/>
    </source>
</evidence>